<dbReference type="RefSeq" id="WP_212022094.1">
    <property type="nucleotide sequence ID" value="NZ_JAAFYZ010000395.1"/>
</dbReference>
<evidence type="ECO:0000256" key="2">
    <source>
        <dbReference type="ARBA" id="ARBA00006162"/>
    </source>
</evidence>
<evidence type="ECO:0000256" key="3">
    <source>
        <dbReference type="ARBA" id="ARBA00022475"/>
    </source>
</evidence>
<evidence type="ECO:0000256" key="7">
    <source>
        <dbReference type="SAM" id="Phobius"/>
    </source>
</evidence>
<feature type="transmembrane region" description="Helical" evidence="7">
    <location>
        <begin position="268"/>
        <end position="286"/>
    </location>
</feature>
<feature type="transmembrane region" description="Helical" evidence="7">
    <location>
        <begin position="183"/>
        <end position="203"/>
    </location>
</feature>
<evidence type="ECO:0000313" key="10">
    <source>
        <dbReference type="Proteomes" id="UP000730482"/>
    </source>
</evidence>
<feature type="non-terminal residue" evidence="9">
    <location>
        <position position="1"/>
    </location>
</feature>
<comment type="similarity">
    <text evidence="2">Belongs to the EccD/Snm4 family.</text>
</comment>
<keyword evidence="3" id="KW-1003">Cell membrane</keyword>
<name>A0ABS5L872_9ACTN</name>
<evidence type="ECO:0000313" key="9">
    <source>
        <dbReference type="EMBL" id="MBS2554536.1"/>
    </source>
</evidence>
<dbReference type="NCBIfam" id="TIGR03920">
    <property type="entry name" value="T7SS_EccD"/>
    <property type="match status" value="1"/>
</dbReference>
<dbReference type="InterPro" id="IPR024962">
    <property type="entry name" value="YukD-like"/>
</dbReference>
<dbReference type="EMBL" id="JAAFYZ010000395">
    <property type="protein sequence ID" value="MBS2554536.1"/>
    <property type="molecule type" value="Genomic_DNA"/>
</dbReference>
<feature type="transmembrane region" description="Helical" evidence="7">
    <location>
        <begin position="402"/>
        <end position="421"/>
    </location>
</feature>
<protein>
    <submittedName>
        <fullName evidence="9">Type VII secretion integral membrane protein EccD</fullName>
    </submittedName>
</protein>
<keyword evidence="6 7" id="KW-0472">Membrane</keyword>
<proteinExistence type="inferred from homology"/>
<sequence length="467" mass="47855">PMTTTTVPASPTAWSASEVCRVTVAGPAKRADLAVPVTATVGELLPLLLRHTVDGTDRDGAWVLQRLGGPPLDPGATPESLDLHDGDILYLNREDGVLPEISYDDLAVGVAQTVGARRDQWRPVFTRRLLIGAAAVPLAGIAVLALGLASRAGQVVALAGTALVLAGAAALVSRLLDDRGAGLLTGLSACGFAVLTGLAARHGLAGVLGPDWRDLQLAGACGAFVAAAVPAGGWLPIDPFGVIAGTGFASAVGAALAAGLHWDATRAAAVLAAVLFVLTMNVRFVLRAAHLRVPQLPQSAAELQQDIEPASARSVQRRAETAISFLNSLYISASLVFTVAIVLLADGSGWAGRTLAGALSVAVLLRARSLTLAWQRVPLTAAGSVGAVAVLLLPVLRGSATAHGVAILVLAVASGTLLALARRPAAQRLLPVWGHLADLLETWTALAVLPILLQFLHVYARMRALAG</sequence>
<feature type="transmembrane region" description="Helical" evidence="7">
    <location>
        <begin position="155"/>
        <end position="176"/>
    </location>
</feature>
<feature type="transmembrane region" description="Helical" evidence="7">
    <location>
        <begin position="215"/>
        <end position="235"/>
    </location>
</feature>
<keyword evidence="4 7" id="KW-0812">Transmembrane</keyword>
<keyword evidence="5 7" id="KW-1133">Transmembrane helix</keyword>
<feature type="transmembrane region" description="Helical" evidence="7">
    <location>
        <begin position="442"/>
        <end position="460"/>
    </location>
</feature>
<reference evidence="9 10" key="1">
    <citation type="submission" date="2020-02" db="EMBL/GenBank/DDBJ databases">
        <title>Acidophilic actinobacteria isolated from forest soil.</title>
        <authorList>
            <person name="Golinska P."/>
        </authorList>
    </citation>
    <scope>NUCLEOTIDE SEQUENCE [LARGE SCALE GENOMIC DNA]</scope>
    <source>
        <strain evidence="9 10">NL8</strain>
    </source>
</reference>
<evidence type="ECO:0000256" key="5">
    <source>
        <dbReference type="ARBA" id="ARBA00022989"/>
    </source>
</evidence>
<evidence type="ECO:0000256" key="4">
    <source>
        <dbReference type="ARBA" id="ARBA00022692"/>
    </source>
</evidence>
<organism evidence="9 10">
    <name type="scientific">Catenulispora pinistramenti</name>
    <dbReference type="NCBI Taxonomy" id="2705254"/>
    <lineage>
        <taxon>Bacteria</taxon>
        <taxon>Bacillati</taxon>
        <taxon>Actinomycetota</taxon>
        <taxon>Actinomycetes</taxon>
        <taxon>Catenulisporales</taxon>
        <taxon>Catenulisporaceae</taxon>
        <taxon>Catenulispora</taxon>
    </lineage>
</organism>
<comment type="subcellular location">
    <subcellularLocation>
        <location evidence="1">Cell membrane</location>
        <topology evidence="1">Multi-pass membrane protein</topology>
    </subcellularLocation>
</comment>
<dbReference type="Gene3D" id="3.10.20.90">
    <property type="entry name" value="Phosphatidylinositol 3-kinase Catalytic Subunit, Chain A, domain 1"/>
    <property type="match status" value="1"/>
</dbReference>
<dbReference type="Pfam" id="PF19053">
    <property type="entry name" value="EccD"/>
    <property type="match status" value="1"/>
</dbReference>
<dbReference type="Pfam" id="PF08817">
    <property type="entry name" value="YukD"/>
    <property type="match status" value="1"/>
</dbReference>
<feature type="domain" description="EccD-like transmembrane" evidence="8">
    <location>
        <begin position="126"/>
        <end position="465"/>
    </location>
</feature>
<feature type="transmembrane region" description="Helical" evidence="7">
    <location>
        <begin position="242"/>
        <end position="262"/>
    </location>
</feature>
<accession>A0ABS5L872</accession>
<comment type="caution">
    <text evidence="9">The sequence shown here is derived from an EMBL/GenBank/DDBJ whole genome shotgun (WGS) entry which is preliminary data.</text>
</comment>
<evidence type="ECO:0000256" key="1">
    <source>
        <dbReference type="ARBA" id="ARBA00004651"/>
    </source>
</evidence>
<dbReference type="InterPro" id="IPR006707">
    <property type="entry name" value="T7SS_EccD"/>
</dbReference>
<gene>
    <name evidence="9" type="primary">eccD</name>
    <name evidence="9" type="ORF">KGQ19_47550</name>
</gene>
<evidence type="ECO:0000256" key="6">
    <source>
        <dbReference type="ARBA" id="ARBA00023136"/>
    </source>
</evidence>
<keyword evidence="10" id="KW-1185">Reference proteome</keyword>
<evidence type="ECO:0000259" key="8">
    <source>
        <dbReference type="Pfam" id="PF19053"/>
    </source>
</evidence>
<dbReference type="Proteomes" id="UP000730482">
    <property type="component" value="Unassembled WGS sequence"/>
</dbReference>
<dbReference type="InterPro" id="IPR044049">
    <property type="entry name" value="EccD_transm"/>
</dbReference>
<feature type="transmembrane region" description="Helical" evidence="7">
    <location>
        <begin position="129"/>
        <end position="149"/>
    </location>
</feature>
<feature type="transmembrane region" description="Helical" evidence="7">
    <location>
        <begin position="323"/>
        <end position="344"/>
    </location>
</feature>
<feature type="transmembrane region" description="Helical" evidence="7">
    <location>
        <begin position="379"/>
        <end position="396"/>
    </location>
</feature>